<sequence length="172" mass="19530">MNPNLTSLMCAALSDFNTKVGSEKNTDHGGHFYDEVNSNRLRLKGFCHDMSFGQCKMPCETVRLILCSNKKMFKDVSAVAWSKFEPTVKAVLFPKEVEAELYPIIEKKAYIEFENWDKTMVIPDNIDYDNLSLLKKLNRIQRITQGECRKKCGGQTFFQKFTKSTGAGPPVG</sequence>
<proteinExistence type="predicted"/>
<name>A0AC35TT40_9BILA</name>
<evidence type="ECO:0000313" key="2">
    <source>
        <dbReference type="WBParaSite" id="RSKR_0000377966.1"/>
    </source>
</evidence>
<evidence type="ECO:0000313" key="1">
    <source>
        <dbReference type="Proteomes" id="UP000095286"/>
    </source>
</evidence>
<accession>A0AC35TT40</accession>
<dbReference type="WBParaSite" id="RSKR_0000377966.1">
    <property type="protein sequence ID" value="RSKR_0000377966.1"/>
    <property type="gene ID" value="RSKR_0000377966"/>
</dbReference>
<reference evidence="2" key="1">
    <citation type="submission" date="2016-11" db="UniProtKB">
        <authorList>
            <consortium name="WormBaseParasite"/>
        </authorList>
    </citation>
    <scope>IDENTIFICATION</scope>
    <source>
        <strain evidence="2">KR3021</strain>
    </source>
</reference>
<dbReference type="Proteomes" id="UP000095286">
    <property type="component" value="Unplaced"/>
</dbReference>
<protein>
    <submittedName>
        <fullName evidence="2">Uncharacterized protein</fullName>
    </submittedName>
</protein>
<organism evidence="1 2">
    <name type="scientific">Rhabditophanes sp. KR3021</name>
    <dbReference type="NCBI Taxonomy" id="114890"/>
    <lineage>
        <taxon>Eukaryota</taxon>
        <taxon>Metazoa</taxon>
        <taxon>Ecdysozoa</taxon>
        <taxon>Nematoda</taxon>
        <taxon>Chromadorea</taxon>
        <taxon>Rhabditida</taxon>
        <taxon>Tylenchina</taxon>
        <taxon>Panagrolaimomorpha</taxon>
        <taxon>Strongyloidoidea</taxon>
        <taxon>Alloionematidae</taxon>
        <taxon>Rhabditophanes</taxon>
    </lineage>
</organism>